<dbReference type="RefSeq" id="WP_184860514.1">
    <property type="nucleotide sequence ID" value="NZ_BAAAWY010000073.1"/>
</dbReference>
<accession>A0A7W9KDX5</accession>
<dbReference type="AlphaFoldDB" id="A0A7W9KDX5"/>
<sequence length="152" mass="16336">MAGEIAHCGHRSAVDDLVLVESREGNGLADRGGVAGDGIVTTDDVGRDQRCPPTLQQWDQDEAGADAIGQPGPDLMRTVAVPDMRMQHCRHAVARRQFDEGLPQKRRPGAESGARASRRLADATVFTTNRTLRENPTVDSRPGGWLCATSPP</sequence>
<feature type="region of interest" description="Disordered" evidence="1">
    <location>
        <begin position="54"/>
        <end position="73"/>
    </location>
</feature>
<feature type="region of interest" description="Disordered" evidence="1">
    <location>
        <begin position="98"/>
        <end position="152"/>
    </location>
</feature>
<organism evidence="2 3">
    <name type="scientific">Kutzneria kofuensis</name>
    <dbReference type="NCBI Taxonomy" id="103725"/>
    <lineage>
        <taxon>Bacteria</taxon>
        <taxon>Bacillati</taxon>
        <taxon>Actinomycetota</taxon>
        <taxon>Actinomycetes</taxon>
        <taxon>Pseudonocardiales</taxon>
        <taxon>Pseudonocardiaceae</taxon>
        <taxon>Kutzneria</taxon>
    </lineage>
</organism>
<dbReference type="Proteomes" id="UP000585638">
    <property type="component" value="Unassembled WGS sequence"/>
</dbReference>
<evidence type="ECO:0000313" key="2">
    <source>
        <dbReference type="EMBL" id="MBB5890819.1"/>
    </source>
</evidence>
<proteinExistence type="predicted"/>
<evidence type="ECO:0000256" key="1">
    <source>
        <dbReference type="SAM" id="MobiDB-lite"/>
    </source>
</evidence>
<gene>
    <name evidence="2" type="ORF">BJ998_002015</name>
</gene>
<comment type="caution">
    <text evidence="2">The sequence shown here is derived from an EMBL/GenBank/DDBJ whole genome shotgun (WGS) entry which is preliminary data.</text>
</comment>
<dbReference type="EMBL" id="JACHIR010000001">
    <property type="protein sequence ID" value="MBB5890819.1"/>
    <property type="molecule type" value="Genomic_DNA"/>
</dbReference>
<keyword evidence="3" id="KW-1185">Reference proteome</keyword>
<protein>
    <submittedName>
        <fullName evidence="2">Uncharacterized protein</fullName>
    </submittedName>
</protein>
<reference evidence="2 3" key="1">
    <citation type="submission" date="2020-08" db="EMBL/GenBank/DDBJ databases">
        <title>Sequencing the genomes of 1000 actinobacteria strains.</title>
        <authorList>
            <person name="Klenk H.-P."/>
        </authorList>
    </citation>
    <scope>NUCLEOTIDE SEQUENCE [LARGE SCALE GENOMIC DNA]</scope>
    <source>
        <strain evidence="2 3">DSM 43851</strain>
    </source>
</reference>
<evidence type="ECO:0000313" key="3">
    <source>
        <dbReference type="Proteomes" id="UP000585638"/>
    </source>
</evidence>
<name>A0A7W9KDX5_9PSEU</name>